<dbReference type="EMBL" id="VDMA02000003">
    <property type="protein sequence ID" value="KAB8186479.1"/>
    <property type="molecule type" value="Genomic_DNA"/>
</dbReference>
<feature type="transmembrane region" description="Helical" evidence="5">
    <location>
        <begin position="20"/>
        <end position="40"/>
    </location>
</feature>
<dbReference type="UniPathway" id="UPA00895"/>
<comment type="subcellular location">
    <subcellularLocation>
        <location evidence="1">Membrane</location>
        <topology evidence="1">Multi-pass membrane protein</topology>
    </subcellularLocation>
</comment>
<evidence type="ECO:0000256" key="3">
    <source>
        <dbReference type="ARBA" id="ARBA00022989"/>
    </source>
</evidence>
<evidence type="ECO:0000256" key="5">
    <source>
        <dbReference type="SAM" id="Phobius"/>
    </source>
</evidence>
<organism evidence="7 8">
    <name type="scientific">Microbispora catharanthi</name>
    <dbReference type="NCBI Taxonomy" id="1712871"/>
    <lineage>
        <taxon>Bacteria</taxon>
        <taxon>Bacillati</taxon>
        <taxon>Actinomycetota</taxon>
        <taxon>Actinomycetes</taxon>
        <taxon>Streptosporangiales</taxon>
        <taxon>Streptosporangiaceae</taxon>
        <taxon>Microbispora</taxon>
    </lineage>
</organism>
<evidence type="ECO:0000256" key="4">
    <source>
        <dbReference type="ARBA" id="ARBA00023136"/>
    </source>
</evidence>
<evidence type="ECO:0000313" key="7">
    <source>
        <dbReference type="EMBL" id="KAB8186479.1"/>
    </source>
</evidence>
<name>A0A5N6C149_9ACTN</name>
<dbReference type="AlphaFoldDB" id="A0A5N6C149"/>
<feature type="domain" description="Methylamine utilisation protein MauE" evidence="6">
    <location>
        <begin position="20"/>
        <end position="146"/>
    </location>
</feature>
<sequence>MVPNVVGDPPAQPGMRTPVAYLFAFFRLLTGIVFLMSAVSKLRGRAAYEEFTVATRALTRLPARPVVALVVTAEVAVAPLLAWPPTMLAGFCVALGLLVAFTVAIVVAMRRGRRVPCRCFGASAVPVGPGHLARNAVLIAAAAAGAVQAGIGAVPAWTGAVPAGLGPAGLAAVALAAGATAVLLSAIGEIAGLFTSSP</sequence>
<dbReference type="InterPro" id="IPR009908">
    <property type="entry name" value="Methylamine_util_MauE"/>
</dbReference>
<evidence type="ECO:0000313" key="8">
    <source>
        <dbReference type="Proteomes" id="UP000313066"/>
    </source>
</evidence>
<feature type="transmembrane region" description="Helical" evidence="5">
    <location>
        <begin position="136"/>
        <end position="157"/>
    </location>
</feature>
<reference evidence="7 8" key="1">
    <citation type="submission" date="2019-10" db="EMBL/GenBank/DDBJ databases">
        <title>Nonomuraea sp. nov., isolated from Phyllanthus amarus.</title>
        <authorList>
            <person name="Klykleung N."/>
            <person name="Tanasupawat S."/>
        </authorList>
    </citation>
    <scope>NUCLEOTIDE SEQUENCE [LARGE SCALE GENOMIC DNA]</scope>
    <source>
        <strain evidence="7 8">CR1-09</strain>
    </source>
</reference>
<dbReference type="GO" id="GO:0016020">
    <property type="term" value="C:membrane"/>
    <property type="evidence" value="ECO:0007669"/>
    <property type="project" value="UniProtKB-SubCell"/>
</dbReference>
<protein>
    <submittedName>
        <fullName evidence="7">Methylamine utilization protein MauE</fullName>
    </submittedName>
</protein>
<evidence type="ECO:0000256" key="2">
    <source>
        <dbReference type="ARBA" id="ARBA00022692"/>
    </source>
</evidence>
<gene>
    <name evidence="7" type="ORF">FH610_006680</name>
</gene>
<dbReference type="Pfam" id="PF07291">
    <property type="entry name" value="MauE"/>
    <property type="match status" value="1"/>
</dbReference>
<evidence type="ECO:0000256" key="1">
    <source>
        <dbReference type="ARBA" id="ARBA00004141"/>
    </source>
</evidence>
<dbReference type="Proteomes" id="UP000313066">
    <property type="component" value="Unassembled WGS sequence"/>
</dbReference>
<evidence type="ECO:0000259" key="6">
    <source>
        <dbReference type="Pfam" id="PF07291"/>
    </source>
</evidence>
<keyword evidence="2 5" id="KW-0812">Transmembrane</keyword>
<keyword evidence="4 5" id="KW-0472">Membrane</keyword>
<feature type="transmembrane region" description="Helical" evidence="5">
    <location>
        <begin position="61"/>
        <end position="82"/>
    </location>
</feature>
<proteinExistence type="predicted"/>
<accession>A0A5N6C149</accession>
<comment type="caution">
    <text evidence="7">The sequence shown here is derived from an EMBL/GenBank/DDBJ whole genome shotgun (WGS) entry which is preliminary data.</text>
</comment>
<dbReference type="GO" id="GO:0030416">
    <property type="term" value="P:methylamine metabolic process"/>
    <property type="evidence" value="ECO:0007669"/>
    <property type="project" value="InterPro"/>
</dbReference>
<feature type="transmembrane region" description="Helical" evidence="5">
    <location>
        <begin position="169"/>
        <end position="194"/>
    </location>
</feature>
<keyword evidence="3 5" id="KW-1133">Transmembrane helix</keyword>
<keyword evidence="8" id="KW-1185">Reference proteome</keyword>
<feature type="transmembrane region" description="Helical" evidence="5">
    <location>
        <begin position="88"/>
        <end position="108"/>
    </location>
</feature>